<sequence length="313" mass="34978">MMKDDPRKITYGAMMIALFAILLAIILYVPPIGSITMFLIPLPIILYGLRYDRASTILVTGAGIVVSLLIGGIALLPFAFVFGLAGWMIGEMIKAGKSKLYLFMGLSLMYIMTSIIVYVGAVLLFNINFVDQLFTMMRESQQQFASFMGTYGTLPANYNEMTEAMFTFYEHTIPAAFILTCFLFAFITLIPNLFLAKRLGHQVPKFPPFRNMKLPVITVFAYGVVLLLNMTVAMEPGTDLYLICVNALIILRTLFLLQGIALIHFYLHKTKLPKAVTIVGTLFALFLHPVTTLLGVLDAGVNIRSWIRKDKSR</sequence>
<dbReference type="PANTHER" id="PTHR41324:SF1">
    <property type="entry name" value="DUF2232 DOMAIN-CONTAINING PROTEIN"/>
    <property type="match status" value="1"/>
</dbReference>
<gene>
    <name evidence="2" type="ORF">ACFPRA_13830</name>
</gene>
<name>A0ABW0TKH5_9BACL</name>
<evidence type="ECO:0000256" key="1">
    <source>
        <dbReference type="SAM" id="Phobius"/>
    </source>
</evidence>
<dbReference type="Proteomes" id="UP001596109">
    <property type="component" value="Unassembled WGS sequence"/>
</dbReference>
<feature type="transmembrane region" description="Helical" evidence="1">
    <location>
        <begin position="173"/>
        <end position="195"/>
    </location>
</feature>
<feature type="transmembrane region" description="Helical" evidence="1">
    <location>
        <begin position="100"/>
        <end position="127"/>
    </location>
</feature>
<dbReference type="Pfam" id="PF09991">
    <property type="entry name" value="DUF2232"/>
    <property type="match status" value="1"/>
</dbReference>
<organism evidence="2 3">
    <name type="scientific">Sporosarcina soli</name>
    <dbReference type="NCBI Taxonomy" id="334736"/>
    <lineage>
        <taxon>Bacteria</taxon>
        <taxon>Bacillati</taxon>
        <taxon>Bacillota</taxon>
        <taxon>Bacilli</taxon>
        <taxon>Bacillales</taxon>
        <taxon>Caryophanaceae</taxon>
        <taxon>Sporosarcina</taxon>
    </lineage>
</organism>
<protein>
    <submittedName>
        <fullName evidence="2">YybS family protein</fullName>
    </submittedName>
</protein>
<dbReference type="RefSeq" id="WP_381435722.1">
    <property type="nucleotide sequence ID" value="NZ_JBHSNO010000007.1"/>
</dbReference>
<feature type="transmembrane region" description="Helical" evidence="1">
    <location>
        <begin position="240"/>
        <end position="263"/>
    </location>
</feature>
<proteinExistence type="predicted"/>
<evidence type="ECO:0000313" key="2">
    <source>
        <dbReference type="EMBL" id="MFC5589981.1"/>
    </source>
</evidence>
<keyword evidence="3" id="KW-1185">Reference proteome</keyword>
<dbReference type="PANTHER" id="PTHR41324">
    <property type="entry name" value="MEMBRANE PROTEIN-RELATED"/>
    <property type="match status" value="1"/>
</dbReference>
<dbReference type="InterPro" id="IPR018710">
    <property type="entry name" value="DUF2232"/>
</dbReference>
<comment type="caution">
    <text evidence="2">The sequence shown here is derived from an EMBL/GenBank/DDBJ whole genome shotgun (WGS) entry which is preliminary data.</text>
</comment>
<keyword evidence="1" id="KW-0812">Transmembrane</keyword>
<feature type="transmembrane region" description="Helical" evidence="1">
    <location>
        <begin position="275"/>
        <end position="297"/>
    </location>
</feature>
<evidence type="ECO:0000313" key="3">
    <source>
        <dbReference type="Proteomes" id="UP001596109"/>
    </source>
</evidence>
<feature type="transmembrane region" description="Helical" evidence="1">
    <location>
        <begin position="12"/>
        <end position="45"/>
    </location>
</feature>
<keyword evidence="1" id="KW-1133">Transmembrane helix</keyword>
<dbReference type="EMBL" id="JBHSNO010000007">
    <property type="protein sequence ID" value="MFC5589981.1"/>
    <property type="molecule type" value="Genomic_DNA"/>
</dbReference>
<reference evidence="3" key="1">
    <citation type="journal article" date="2019" name="Int. J. Syst. Evol. Microbiol.">
        <title>The Global Catalogue of Microorganisms (GCM) 10K type strain sequencing project: providing services to taxonomists for standard genome sequencing and annotation.</title>
        <authorList>
            <consortium name="The Broad Institute Genomics Platform"/>
            <consortium name="The Broad Institute Genome Sequencing Center for Infectious Disease"/>
            <person name="Wu L."/>
            <person name="Ma J."/>
        </authorList>
    </citation>
    <scope>NUCLEOTIDE SEQUENCE [LARGE SCALE GENOMIC DNA]</scope>
    <source>
        <strain evidence="3">CGMCC 4.1434</strain>
    </source>
</reference>
<feature type="transmembrane region" description="Helical" evidence="1">
    <location>
        <begin position="57"/>
        <end position="88"/>
    </location>
</feature>
<feature type="transmembrane region" description="Helical" evidence="1">
    <location>
        <begin position="216"/>
        <end position="234"/>
    </location>
</feature>
<accession>A0ABW0TKH5</accession>
<keyword evidence="1" id="KW-0472">Membrane</keyword>